<dbReference type="Pfam" id="PF07287">
    <property type="entry name" value="AtuA"/>
    <property type="match status" value="1"/>
</dbReference>
<evidence type="ECO:0000259" key="1">
    <source>
        <dbReference type="Pfam" id="PF07287"/>
    </source>
</evidence>
<evidence type="ECO:0000313" key="3">
    <source>
        <dbReference type="Proteomes" id="UP000054197"/>
    </source>
</evidence>
<comment type="caution">
    <text evidence="2">The sequence shown here is derived from an EMBL/GenBank/DDBJ whole genome shotgun (WGS) entry which is preliminary data.</text>
</comment>
<dbReference type="InterPro" id="IPR010839">
    <property type="entry name" value="AtuA_N"/>
</dbReference>
<evidence type="ECO:0000313" key="2">
    <source>
        <dbReference type="EMBL" id="KTB64237.1"/>
    </source>
</evidence>
<dbReference type="RefSeq" id="WP_058420619.1">
    <property type="nucleotide sequence ID" value="NZ_LKEF01000022.1"/>
</dbReference>
<reference evidence="2 3" key="1">
    <citation type="submission" date="2015-09" db="EMBL/GenBank/DDBJ databases">
        <title>Genome sequence of ICMP 11288.</title>
        <authorList>
            <person name="Visnovsky S."/>
            <person name="Lu A."/>
            <person name="Panda P."/>
            <person name="Pitman A."/>
        </authorList>
    </citation>
    <scope>NUCLEOTIDE SEQUENCE [LARGE SCALE GENOMIC DNA]</scope>
    <source>
        <strain evidence="2 3">ICMP 11288</strain>
    </source>
</reference>
<dbReference type="PANTHER" id="PTHR47472:SF1">
    <property type="entry name" value="DUF1446-DOMAIN-CONTAINING PROTEIN"/>
    <property type="match status" value="1"/>
</dbReference>
<proteinExistence type="predicted"/>
<dbReference type="EMBL" id="LKEF01000022">
    <property type="protein sequence ID" value="KTB64237.1"/>
    <property type="molecule type" value="Genomic_DNA"/>
</dbReference>
<gene>
    <name evidence="2" type="ORF">AO063_18655</name>
</gene>
<accession>A0A0W0HTK7</accession>
<dbReference type="Proteomes" id="UP000054197">
    <property type="component" value="Unassembled WGS sequence"/>
</dbReference>
<sequence length="440" mass="46911">MKTLRIGSGAGYSGDRIEPAVELAEQGDLDYLVFECLAERTIALAQQARISDPQGGYDPLLSERMRRVLPFVGLKGGRRLRVITNMGAANPVAAAVEVRRIANELGQGLKVVAVVGDDVLDVLPPEQRLDNGQTVGSLGARLISANAYLGVDGILEALRADADVVITGRVADPSLFLAPQMFEFGWAADDWQRLGRGTLVGHLLECAGQVSGGYFADPGFKDVDDLARLGFPLAEIDADGEAVITKVAGTGGRVSRATCTEQMIYEVHDPAAYLTPDVTADFSHVSFVEEGVDRVRAQGADGRARPEQLKVSVGYLDGWIGEGQMSYGGPGAVARAELARDIVLKRLALMGVKMQDLRAELIGMDSLHGPRSNVEPWEVRLRVAARCEERSEAVRVGNEVETLYTNGPSGGGGASKSVRQVVAVASLLLPRSAVNPRIEA</sequence>
<protein>
    <submittedName>
        <fullName evidence="2">ABC transporter substrate-binding protein</fullName>
    </submittedName>
</protein>
<organism evidence="2 3">
    <name type="scientific">Pseudomonas fluorescens ICMP 11288</name>
    <dbReference type="NCBI Taxonomy" id="1198309"/>
    <lineage>
        <taxon>Bacteria</taxon>
        <taxon>Pseudomonadati</taxon>
        <taxon>Pseudomonadota</taxon>
        <taxon>Gammaproteobacteria</taxon>
        <taxon>Pseudomonadales</taxon>
        <taxon>Pseudomonadaceae</taxon>
        <taxon>Pseudomonas</taxon>
    </lineage>
</organism>
<dbReference type="PANTHER" id="PTHR47472">
    <property type="entry name" value="PROPIONYL-COA CARBOXYLASE"/>
    <property type="match status" value="1"/>
</dbReference>
<feature type="domain" description="Acyclic terpene utilisation N-terminal" evidence="1">
    <location>
        <begin position="4"/>
        <end position="439"/>
    </location>
</feature>
<dbReference type="AlphaFoldDB" id="A0A0W0HTK7"/>
<name>A0A0W0HTK7_PSEFL</name>